<name>A0ABN9XXL3_9DINO</name>
<evidence type="ECO:0000313" key="3">
    <source>
        <dbReference type="Proteomes" id="UP001189429"/>
    </source>
</evidence>
<dbReference type="Proteomes" id="UP001189429">
    <property type="component" value="Unassembled WGS sequence"/>
</dbReference>
<protein>
    <submittedName>
        <fullName evidence="2">Uncharacterized protein</fullName>
    </submittedName>
</protein>
<evidence type="ECO:0000256" key="1">
    <source>
        <dbReference type="SAM" id="MobiDB-lite"/>
    </source>
</evidence>
<keyword evidence="3" id="KW-1185">Reference proteome</keyword>
<organism evidence="2 3">
    <name type="scientific">Prorocentrum cordatum</name>
    <dbReference type="NCBI Taxonomy" id="2364126"/>
    <lineage>
        <taxon>Eukaryota</taxon>
        <taxon>Sar</taxon>
        <taxon>Alveolata</taxon>
        <taxon>Dinophyceae</taxon>
        <taxon>Prorocentrales</taxon>
        <taxon>Prorocentraceae</taxon>
        <taxon>Prorocentrum</taxon>
    </lineage>
</organism>
<evidence type="ECO:0000313" key="2">
    <source>
        <dbReference type="EMBL" id="CAK0903598.1"/>
    </source>
</evidence>
<dbReference type="InterPro" id="IPR027417">
    <property type="entry name" value="P-loop_NTPase"/>
</dbReference>
<sequence>MADAGAEQAPVGGADDAAAAPALQALQDVSSIGPPQQGRGAKGQYVYWITQAHPKPETVERLGLKTPSDFTREEFNAMVVQVHTASGVTLEETATFREPHENGLPHNSCLVRSLAQYKWKKVAGVFRQSHKAHVDFATHIKTWAEGVVYGCVASDHKQPEALDQGPLQWRRDGGNPLPLSECLPKRWQKEGFVRHAKLTSLAFGDLCRGHNVKTNADMRATAALLAKGGDRAMLAYLHDNDGEAMFAKVLKAQQAQEKARRAGLTREQLLEECFVGGKCGRDREGLRYDMMKKLLQKNGFDGPLQAAVLGAPRTGRAKQRAICLVGAGDSGKSSLFRGLTLVHDTYKRPDRGEFAFLSDFEYNTAAEAWMDWSYFKDFLEGETVNVGRPKNRGGDVMREGTAPILITAPDKIRLMRDGREDKYETDQMDRRIRYCFCTYTVPTEERQEALKHCAHCTARLYLEGGQTLDAPAAEPAEPPPAGAAPGGSRPGPEGGQSAPKRARTAAECVAELVAMKGLLDNGLLSADEFQHLEHNLLNGN</sequence>
<gene>
    <name evidence="2" type="ORF">PCOR1329_LOCUS79887</name>
</gene>
<accession>A0ABN9XXL3</accession>
<reference evidence="2" key="1">
    <citation type="submission" date="2023-10" db="EMBL/GenBank/DDBJ databases">
        <authorList>
            <person name="Chen Y."/>
            <person name="Shah S."/>
            <person name="Dougan E. K."/>
            <person name="Thang M."/>
            <person name="Chan C."/>
        </authorList>
    </citation>
    <scope>NUCLEOTIDE SEQUENCE [LARGE SCALE GENOMIC DNA]</scope>
</reference>
<dbReference type="Gene3D" id="3.40.50.300">
    <property type="entry name" value="P-loop containing nucleotide triphosphate hydrolases"/>
    <property type="match status" value="1"/>
</dbReference>
<comment type="caution">
    <text evidence="2">The sequence shown here is derived from an EMBL/GenBank/DDBJ whole genome shotgun (WGS) entry which is preliminary data.</text>
</comment>
<feature type="compositionally biased region" description="Gly residues" evidence="1">
    <location>
        <begin position="484"/>
        <end position="494"/>
    </location>
</feature>
<feature type="region of interest" description="Disordered" evidence="1">
    <location>
        <begin position="469"/>
        <end position="503"/>
    </location>
</feature>
<proteinExistence type="predicted"/>
<dbReference type="EMBL" id="CAUYUJ010021267">
    <property type="protein sequence ID" value="CAK0903598.1"/>
    <property type="molecule type" value="Genomic_DNA"/>
</dbReference>